<dbReference type="EMBL" id="BMFH01000001">
    <property type="protein sequence ID" value="GGD50472.1"/>
    <property type="molecule type" value="Genomic_DNA"/>
</dbReference>
<name>A0ABQ1QZD2_9FLAO</name>
<reference evidence="3" key="1">
    <citation type="journal article" date="2019" name="Int. J. Syst. Evol. Microbiol.">
        <title>The Global Catalogue of Microorganisms (GCM) 10K type strain sequencing project: providing services to taxonomists for standard genome sequencing and annotation.</title>
        <authorList>
            <consortium name="The Broad Institute Genomics Platform"/>
            <consortium name="The Broad Institute Genome Sequencing Center for Infectious Disease"/>
            <person name="Wu L."/>
            <person name="Ma J."/>
        </authorList>
    </citation>
    <scope>NUCLEOTIDE SEQUENCE [LARGE SCALE GENOMIC DNA]</scope>
    <source>
        <strain evidence="3">CGMCC 1.12606</strain>
    </source>
</reference>
<evidence type="ECO:0000313" key="2">
    <source>
        <dbReference type="EMBL" id="GGD50472.1"/>
    </source>
</evidence>
<dbReference type="SUPFAM" id="SSF54631">
    <property type="entry name" value="CBS-domain pair"/>
    <property type="match status" value="1"/>
</dbReference>
<protein>
    <recommendedName>
        <fullName evidence="1">CBS domain-containing protein</fullName>
    </recommendedName>
</protein>
<comment type="caution">
    <text evidence="2">The sequence shown here is derived from an EMBL/GenBank/DDBJ whole genome shotgun (WGS) entry which is preliminary data.</text>
</comment>
<dbReference type="RefSeq" id="WP_188370192.1">
    <property type="nucleotide sequence ID" value="NZ_BMFH01000001.1"/>
</dbReference>
<dbReference type="Gene3D" id="3.10.580.10">
    <property type="entry name" value="CBS-domain"/>
    <property type="match status" value="1"/>
</dbReference>
<dbReference type="InterPro" id="IPR000644">
    <property type="entry name" value="CBS_dom"/>
</dbReference>
<dbReference type="Pfam" id="PF00571">
    <property type="entry name" value="CBS"/>
    <property type="match status" value="1"/>
</dbReference>
<dbReference type="Proteomes" id="UP000625780">
    <property type="component" value="Unassembled WGS sequence"/>
</dbReference>
<feature type="domain" description="CBS" evidence="1">
    <location>
        <begin position="12"/>
        <end position="54"/>
    </location>
</feature>
<dbReference type="InterPro" id="IPR046342">
    <property type="entry name" value="CBS_dom_sf"/>
</dbReference>
<accession>A0ABQ1QZD2</accession>
<sequence>MKIKNVIEHYHQLVSVKAASHLQEATSKMLVNDFSQLAVTNENGEVIGFISWKTIGVAGNFKTEENLVRDFMDPNLLKLKDSDRVIEHFESILEKEFAFISNEENQVYTILTLYDLAQLFKMEIEPFLELKSIESVLRLYIHTNIDNKLFLDFCRKKLSKRIKSPDDLTFGQYLRVLNEEAFWSEFQIPLHKEVFIEKLDVIRKVRNDIMHFKTRKLSNREMKHLKDINKYFRVQNAITRTSN</sequence>
<keyword evidence="3" id="KW-1185">Reference proteome</keyword>
<evidence type="ECO:0000259" key="1">
    <source>
        <dbReference type="Pfam" id="PF00571"/>
    </source>
</evidence>
<evidence type="ECO:0000313" key="3">
    <source>
        <dbReference type="Proteomes" id="UP000625780"/>
    </source>
</evidence>
<organism evidence="2 3">
    <name type="scientific">Muriicola marianensis</name>
    <dbReference type="NCBI Taxonomy" id="1324801"/>
    <lineage>
        <taxon>Bacteria</taxon>
        <taxon>Pseudomonadati</taxon>
        <taxon>Bacteroidota</taxon>
        <taxon>Flavobacteriia</taxon>
        <taxon>Flavobacteriales</taxon>
        <taxon>Flavobacteriaceae</taxon>
        <taxon>Muriicola</taxon>
    </lineage>
</organism>
<proteinExistence type="predicted"/>
<gene>
    <name evidence="2" type="ORF">GCM10011361_16410</name>
</gene>